<dbReference type="AlphaFoldDB" id="A0A1T4RNH6"/>
<name>A0A1T4RNH6_9BACT</name>
<evidence type="ECO:0000313" key="3">
    <source>
        <dbReference type="Proteomes" id="UP000190367"/>
    </source>
</evidence>
<dbReference type="Proteomes" id="UP000190367">
    <property type="component" value="Unassembled WGS sequence"/>
</dbReference>
<dbReference type="EMBL" id="FUWZ01000002">
    <property type="protein sequence ID" value="SKA17512.1"/>
    <property type="molecule type" value="Genomic_DNA"/>
</dbReference>
<organism evidence="2 3">
    <name type="scientific">Chitinophaga eiseniae</name>
    <dbReference type="NCBI Taxonomy" id="634771"/>
    <lineage>
        <taxon>Bacteria</taxon>
        <taxon>Pseudomonadati</taxon>
        <taxon>Bacteroidota</taxon>
        <taxon>Chitinophagia</taxon>
        <taxon>Chitinophagales</taxon>
        <taxon>Chitinophagaceae</taxon>
        <taxon>Chitinophaga</taxon>
    </lineage>
</organism>
<dbReference type="Gene3D" id="1.25.40.390">
    <property type="match status" value="1"/>
</dbReference>
<evidence type="ECO:0000256" key="1">
    <source>
        <dbReference type="SAM" id="SignalP"/>
    </source>
</evidence>
<dbReference type="OrthoDB" id="9766256at2"/>
<protein>
    <submittedName>
        <fullName evidence="2">Starch-binding associating with outer membrane</fullName>
    </submittedName>
</protein>
<feature type="chain" id="PRO_5013205047" evidence="1">
    <location>
        <begin position="20"/>
        <end position="485"/>
    </location>
</feature>
<gene>
    <name evidence="2" type="ORF">SAMN04488128_1021338</name>
</gene>
<reference evidence="3" key="1">
    <citation type="submission" date="2017-02" db="EMBL/GenBank/DDBJ databases">
        <authorList>
            <person name="Varghese N."/>
            <person name="Submissions S."/>
        </authorList>
    </citation>
    <scope>NUCLEOTIDE SEQUENCE [LARGE SCALE GENOMIC DNA]</scope>
    <source>
        <strain evidence="3">DSM 22224</strain>
    </source>
</reference>
<dbReference type="SUPFAM" id="SSF48452">
    <property type="entry name" value="TPR-like"/>
    <property type="match status" value="1"/>
</dbReference>
<keyword evidence="3" id="KW-1185">Reference proteome</keyword>
<dbReference type="InterPro" id="IPR011990">
    <property type="entry name" value="TPR-like_helical_dom_sf"/>
</dbReference>
<dbReference type="STRING" id="634771.SAMN04488128_1021338"/>
<feature type="signal peptide" evidence="1">
    <location>
        <begin position="1"/>
        <end position="19"/>
    </location>
</feature>
<sequence length="485" mass="54939">MIFLNISNRLKALSAAVLATALLGSCTKDFVETNKDPNRLESITPGTLLNPTIYDGASYGMSRSRSFTFELMQVAGGYPNESVEDQAYLYDFREDIGNGIWNTYYQGLANAREMELSAIKLGNNNYLAISLTLKAWFYSILTDCFGDIPMSNALNGEQGTFFPAFDKQEVIYKTILADLEKANTLYGTGPATMYAPDILFNNDLTKWRKFTNSLRLRLLLRTLKRLPGNADIMSAMLQDATKYPIFQSNAEAAVLSITGTTPNISPWSRPQDFSTGRVYFDFFVSNLSNFKDPRLALFAGQAKDKNNKNIGYKGLPVNYMESPTSVNYSPSGLLQRLVIAPMIAPILSYAEVELIQAELAQRNIIPAATAEEHYQKGVKAAIEMWGGVMPDNYFTLESTKYDGTLDRIMLQKYYALFFTDYQQWFEHRRTGLPVLPTTTFMYNDRKMPTRLYYPTTARIYNTDNYLKAVEQMGGDKINIKVWWEQ</sequence>
<evidence type="ECO:0000313" key="2">
    <source>
        <dbReference type="EMBL" id="SKA17512.1"/>
    </source>
</evidence>
<accession>A0A1T4RNH6</accession>
<dbReference type="Pfam" id="PF12771">
    <property type="entry name" value="SusD-like_2"/>
    <property type="match status" value="1"/>
</dbReference>
<keyword evidence="1" id="KW-0732">Signal</keyword>
<proteinExistence type="predicted"/>
<dbReference type="InterPro" id="IPR041662">
    <property type="entry name" value="SusD-like_2"/>
</dbReference>